<sequence>MGSGPVADGYIQVTSSIQFSSATGYGLSGSGLDQRNRNISESFKADFVFSKSTYTFSKTLNNGMYEVRVLIGDATAAQCGNISVNAEGHTKVQSLTTLTGEFKKEVFLFTVEDGQLDLEFAATGTDTSARVNAI</sequence>
<evidence type="ECO:0000259" key="1">
    <source>
        <dbReference type="Pfam" id="PF21254"/>
    </source>
</evidence>
<dbReference type="RefSeq" id="WP_194434152.1">
    <property type="nucleotide sequence ID" value="NZ_BMFT01000003.1"/>
</dbReference>
<dbReference type="Pfam" id="PF21254">
    <property type="entry name" value="AGA-YXIM_GBD"/>
    <property type="match status" value="1"/>
</dbReference>
<evidence type="ECO:0000313" key="3">
    <source>
        <dbReference type="Proteomes" id="UP000659344"/>
    </source>
</evidence>
<evidence type="ECO:0000313" key="2">
    <source>
        <dbReference type="EMBL" id="GGH35319.1"/>
    </source>
</evidence>
<comment type="caution">
    <text evidence="2">The sequence shown here is derived from an EMBL/GenBank/DDBJ whole genome shotgun (WGS) entry which is preliminary data.</text>
</comment>
<dbReference type="Proteomes" id="UP000659344">
    <property type="component" value="Unassembled WGS sequence"/>
</dbReference>
<name>A0ABQ1YR57_9BACL</name>
<dbReference type="SUPFAM" id="SSF49785">
    <property type="entry name" value="Galactose-binding domain-like"/>
    <property type="match status" value="1"/>
</dbReference>
<feature type="domain" description="Beta-agarase/YXIM esterase-like galactose-binding" evidence="1">
    <location>
        <begin position="2"/>
        <end position="124"/>
    </location>
</feature>
<organism evidence="2 3">
    <name type="scientific">Paenibacillus segetis</name>
    <dbReference type="NCBI Taxonomy" id="1325360"/>
    <lineage>
        <taxon>Bacteria</taxon>
        <taxon>Bacillati</taxon>
        <taxon>Bacillota</taxon>
        <taxon>Bacilli</taxon>
        <taxon>Bacillales</taxon>
        <taxon>Paenibacillaceae</taxon>
        <taxon>Paenibacillus</taxon>
    </lineage>
</organism>
<dbReference type="Gene3D" id="2.60.120.430">
    <property type="entry name" value="Galactose-binding lectin"/>
    <property type="match status" value="1"/>
</dbReference>
<reference evidence="3" key="1">
    <citation type="journal article" date="2019" name="Int. J. Syst. Evol. Microbiol.">
        <title>The Global Catalogue of Microorganisms (GCM) 10K type strain sequencing project: providing services to taxonomists for standard genome sequencing and annotation.</title>
        <authorList>
            <consortium name="The Broad Institute Genomics Platform"/>
            <consortium name="The Broad Institute Genome Sequencing Center for Infectious Disease"/>
            <person name="Wu L."/>
            <person name="Ma J."/>
        </authorList>
    </citation>
    <scope>NUCLEOTIDE SEQUENCE [LARGE SCALE GENOMIC DNA]</scope>
    <source>
        <strain evidence="3">CGMCC 1.12769</strain>
    </source>
</reference>
<keyword evidence="3" id="KW-1185">Reference proteome</keyword>
<protein>
    <recommendedName>
        <fullName evidence="1">Beta-agarase/YXIM esterase-like galactose-binding domain-containing protein</fullName>
    </recommendedName>
</protein>
<dbReference type="InterPro" id="IPR049033">
    <property type="entry name" value="AGA-YXIM_GBD"/>
</dbReference>
<accession>A0ABQ1YR57</accession>
<dbReference type="InterPro" id="IPR008979">
    <property type="entry name" value="Galactose-bd-like_sf"/>
</dbReference>
<gene>
    <name evidence="2" type="ORF">GCM10008013_41560</name>
</gene>
<dbReference type="EMBL" id="BMFT01000003">
    <property type="protein sequence ID" value="GGH35319.1"/>
    <property type="molecule type" value="Genomic_DNA"/>
</dbReference>
<proteinExistence type="predicted"/>